<evidence type="ECO:0000256" key="13">
    <source>
        <dbReference type="RuleBase" id="RU003785"/>
    </source>
</evidence>
<evidence type="ECO:0000256" key="12">
    <source>
        <dbReference type="RuleBase" id="RU003784"/>
    </source>
</evidence>
<dbReference type="HAMAP" id="MF_00185">
    <property type="entry name" value="IPP_trans"/>
    <property type="match status" value="1"/>
</dbReference>
<dbReference type="RefSeq" id="WP_380009460.1">
    <property type="nucleotide sequence ID" value="NZ_JBHLYR010000031.1"/>
</dbReference>
<evidence type="ECO:0000256" key="4">
    <source>
        <dbReference type="ARBA" id="ARBA00022679"/>
    </source>
</evidence>
<evidence type="ECO:0000256" key="11">
    <source>
        <dbReference type="RuleBase" id="RU003783"/>
    </source>
</evidence>
<protein>
    <recommendedName>
        <fullName evidence="10">tRNA dimethylallyltransferase</fullName>
        <ecNumber evidence="10">2.5.1.75</ecNumber>
    </recommendedName>
    <alternativeName>
        <fullName evidence="10">Dimethylallyl diphosphate:tRNA dimethylallyltransferase</fullName>
        <shortName evidence="10">DMAPP:tRNA dimethylallyltransferase</shortName>
        <shortName evidence="10">DMATase</shortName>
    </alternativeName>
    <alternativeName>
        <fullName evidence="10">Isopentenyl-diphosphate:tRNA isopentenyltransferase</fullName>
        <shortName evidence="10">IPP transferase</shortName>
        <shortName evidence="10">IPPT</shortName>
        <shortName evidence="10">IPTase</shortName>
    </alternativeName>
</protein>
<organism evidence="14 15">
    <name type="scientific">Deinococcus oregonensis</name>
    <dbReference type="NCBI Taxonomy" id="1805970"/>
    <lineage>
        <taxon>Bacteria</taxon>
        <taxon>Thermotogati</taxon>
        <taxon>Deinococcota</taxon>
        <taxon>Deinococci</taxon>
        <taxon>Deinococcales</taxon>
        <taxon>Deinococcaceae</taxon>
        <taxon>Deinococcus</taxon>
    </lineage>
</organism>
<evidence type="ECO:0000256" key="9">
    <source>
        <dbReference type="ARBA" id="ARBA00049563"/>
    </source>
</evidence>
<evidence type="ECO:0000256" key="5">
    <source>
        <dbReference type="ARBA" id="ARBA00022694"/>
    </source>
</evidence>
<evidence type="ECO:0000256" key="1">
    <source>
        <dbReference type="ARBA" id="ARBA00001946"/>
    </source>
</evidence>
<dbReference type="Pfam" id="PF01715">
    <property type="entry name" value="IPPT"/>
    <property type="match status" value="1"/>
</dbReference>
<dbReference type="EC" id="2.5.1.75" evidence="10"/>
<dbReference type="InterPro" id="IPR039657">
    <property type="entry name" value="Dimethylallyltransferase"/>
</dbReference>
<comment type="cofactor">
    <cofactor evidence="1 10">
        <name>Mg(2+)</name>
        <dbReference type="ChEBI" id="CHEBI:18420"/>
    </cofactor>
</comment>
<comment type="similarity">
    <text evidence="3 10 13">Belongs to the IPP transferase family.</text>
</comment>
<evidence type="ECO:0000256" key="10">
    <source>
        <dbReference type="HAMAP-Rule" id="MF_00185"/>
    </source>
</evidence>
<comment type="caution">
    <text evidence="10">Lacks conserved residue(s) required for the propagation of feature annotation.</text>
</comment>
<gene>
    <name evidence="10 14" type="primary">miaA</name>
    <name evidence="14" type="ORF">ACFFLM_10995</name>
</gene>
<dbReference type="InterPro" id="IPR027417">
    <property type="entry name" value="P-loop_NTPase"/>
</dbReference>
<evidence type="ECO:0000313" key="14">
    <source>
        <dbReference type="EMBL" id="MFB9992493.1"/>
    </source>
</evidence>
<keyword evidence="7 10" id="KW-0067">ATP-binding</keyword>
<dbReference type="GO" id="GO:0052381">
    <property type="term" value="F:tRNA dimethylallyltransferase activity"/>
    <property type="evidence" value="ECO:0007669"/>
    <property type="project" value="UniProtKB-EC"/>
</dbReference>
<dbReference type="SUPFAM" id="SSF52540">
    <property type="entry name" value="P-loop containing nucleoside triphosphate hydrolases"/>
    <property type="match status" value="1"/>
</dbReference>
<dbReference type="Gene3D" id="3.40.50.300">
    <property type="entry name" value="P-loop containing nucleotide triphosphate hydrolases"/>
    <property type="match status" value="1"/>
</dbReference>
<evidence type="ECO:0000313" key="15">
    <source>
        <dbReference type="Proteomes" id="UP001589733"/>
    </source>
</evidence>
<keyword evidence="8 10" id="KW-0460">Magnesium</keyword>
<dbReference type="Proteomes" id="UP001589733">
    <property type="component" value="Unassembled WGS sequence"/>
</dbReference>
<accession>A0ABV6AYD0</accession>
<feature type="binding site" evidence="10">
    <location>
        <begin position="19"/>
        <end position="24"/>
    </location>
    <ligand>
        <name>substrate</name>
    </ligand>
</feature>
<feature type="binding site" evidence="10">
    <location>
        <begin position="17"/>
        <end position="24"/>
    </location>
    <ligand>
        <name>ATP</name>
        <dbReference type="ChEBI" id="CHEBI:30616"/>
    </ligand>
</feature>
<dbReference type="NCBIfam" id="TIGR00174">
    <property type="entry name" value="miaA"/>
    <property type="match status" value="1"/>
</dbReference>
<dbReference type="EMBL" id="JBHLYR010000031">
    <property type="protein sequence ID" value="MFB9992493.1"/>
    <property type="molecule type" value="Genomic_DNA"/>
</dbReference>
<comment type="subunit">
    <text evidence="10">Monomer.</text>
</comment>
<dbReference type="InterPro" id="IPR018022">
    <property type="entry name" value="IPT"/>
</dbReference>
<sequence>MSVPPARSVPALPILTAPTAAGKTALALQLATSGELNRTVEIIAADAFTVYRGMDIGTAKPSATEREAVPHHLLDVADVHEEYDVARYVAEAEAAIHSVLERGNIPLVVGGTGFYLSALTRGLPLTPPSEPELRAEVEADLAARGLDALLTEMAAANPAEAVRMERNPRRVVRALEVYRRTGRFPGEFGRTAPAFSYRVTAFTRSAAELEERISKRVGAMLAQGWPEEAAWLESRLKPETMPRPTAWQALGYREALLVSQGKLTVQAAQQAIALATRQYAKRQLTWARTQLAAPPVTLAEAADSLAAHLTGLRSGLRAAHSIQPSSQPES</sequence>
<dbReference type="PANTHER" id="PTHR11088">
    <property type="entry name" value="TRNA DIMETHYLALLYLTRANSFERASE"/>
    <property type="match status" value="1"/>
</dbReference>
<keyword evidence="5 10" id="KW-0819">tRNA processing</keyword>
<evidence type="ECO:0000256" key="2">
    <source>
        <dbReference type="ARBA" id="ARBA00003213"/>
    </source>
</evidence>
<feature type="site" description="Interaction with substrate tRNA" evidence="10">
    <location>
        <position position="112"/>
    </location>
</feature>
<comment type="function">
    <text evidence="2 10 12">Catalyzes the transfer of a dimethylallyl group onto the adenine at position 37 in tRNAs that read codons beginning with uridine, leading to the formation of N6-(dimethylallyl)adenosine (i(6)A).</text>
</comment>
<reference evidence="14 15" key="1">
    <citation type="submission" date="2024-09" db="EMBL/GenBank/DDBJ databases">
        <authorList>
            <person name="Sun Q."/>
            <person name="Mori K."/>
        </authorList>
    </citation>
    <scope>NUCLEOTIDE SEQUENCE [LARGE SCALE GENOMIC DNA]</scope>
    <source>
        <strain evidence="14 15">JCM 13503</strain>
    </source>
</reference>
<evidence type="ECO:0000256" key="8">
    <source>
        <dbReference type="ARBA" id="ARBA00022842"/>
    </source>
</evidence>
<comment type="catalytic activity">
    <reaction evidence="9 10 11">
        <text>adenosine(37) in tRNA + dimethylallyl diphosphate = N(6)-dimethylallyladenosine(37) in tRNA + diphosphate</text>
        <dbReference type="Rhea" id="RHEA:26482"/>
        <dbReference type="Rhea" id="RHEA-COMP:10162"/>
        <dbReference type="Rhea" id="RHEA-COMP:10375"/>
        <dbReference type="ChEBI" id="CHEBI:33019"/>
        <dbReference type="ChEBI" id="CHEBI:57623"/>
        <dbReference type="ChEBI" id="CHEBI:74411"/>
        <dbReference type="ChEBI" id="CHEBI:74415"/>
        <dbReference type="EC" id="2.5.1.75"/>
    </reaction>
</comment>
<name>A0ABV6AYD0_9DEIO</name>
<evidence type="ECO:0000256" key="6">
    <source>
        <dbReference type="ARBA" id="ARBA00022741"/>
    </source>
</evidence>
<comment type="caution">
    <text evidence="14">The sequence shown here is derived from an EMBL/GenBank/DDBJ whole genome shotgun (WGS) entry which is preliminary data.</text>
</comment>
<dbReference type="PANTHER" id="PTHR11088:SF60">
    <property type="entry name" value="TRNA DIMETHYLALLYLTRANSFERASE"/>
    <property type="match status" value="1"/>
</dbReference>
<feature type="site" description="Interaction with substrate tRNA" evidence="10">
    <location>
        <position position="134"/>
    </location>
</feature>
<keyword evidence="6 10" id="KW-0547">Nucleotide-binding</keyword>
<keyword evidence="4 10" id="KW-0808">Transferase</keyword>
<evidence type="ECO:0000256" key="7">
    <source>
        <dbReference type="ARBA" id="ARBA00022840"/>
    </source>
</evidence>
<evidence type="ECO:0000256" key="3">
    <source>
        <dbReference type="ARBA" id="ARBA00005842"/>
    </source>
</evidence>
<keyword evidence="15" id="KW-1185">Reference proteome</keyword>
<proteinExistence type="inferred from homology"/>
<dbReference type="Gene3D" id="1.10.20.140">
    <property type="match status" value="1"/>
</dbReference>